<dbReference type="PANTHER" id="PTHR21096">
    <property type="entry name" value="PROTEIN FAM136A"/>
    <property type="match status" value="1"/>
</dbReference>
<comment type="similarity">
    <text evidence="1">Belongs to the FAM136 family.</text>
</comment>
<organism evidence="2 3">
    <name type="scientific">Oedothorax gibbosus</name>
    <dbReference type="NCBI Taxonomy" id="931172"/>
    <lineage>
        <taxon>Eukaryota</taxon>
        <taxon>Metazoa</taxon>
        <taxon>Ecdysozoa</taxon>
        <taxon>Arthropoda</taxon>
        <taxon>Chelicerata</taxon>
        <taxon>Arachnida</taxon>
        <taxon>Araneae</taxon>
        <taxon>Araneomorphae</taxon>
        <taxon>Entelegynae</taxon>
        <taxon>Araneoidea</taxon>
        <taxon>Linyphiidae</taxon>
        <taxon>Erigoninae</taxon>
        <taxon>Oedothorax</taxon>
    </lineage>
</organism>
<gene>
    <name evidence="2" type="ORF">JTE90_016601</name>
</gene>
<evidence type="ECO:0008006" key="4">
    <source>
        <dbReference type="Google" id="ProtNLM"/>
    </source>
</evidence>
<name>A0AAV6UB51_9ARAC</name>
<reference evidence="2 3" key="1">
    <citation type="journal article" date="2022" name="Nat. Ecol. Evol.">
        <title>A masculinizing supergene underlies an exaggerated male reproductive morph in a spider.</title>
        <authorList>
            <person name="Hendrickx F."/>
            <person name="De Corte Z."/>
            <person name="Sonet G."/>
            <person name="Van Belleghem S.M."/>
            <person name="Kostlbacher S."/>
            <person name="Vangestel C."/>
        </authorList>
    </citation>
    <scope>NUCLEOTIDE SEQUENCE [LARGE SCALE GENOMIC DNA]</scope>
    <source>
        <strain evidence="2">W744_W776</strain>
    </source>
</reference>
<comment type="caution">
    <text evidence="2">The sequence shown here is derived from an EMBL/GenBank/DDBJ whole genome shotgun (WGS) entry which is preliminary data.</text>
</comment>
<dbReference type="AlphaFoldDB" id="A0AAV6UB51"/>
<evidence type="ECO:0000256" key="1">
    <source>
        <dbReference type="ARBA" id="ARBA00009952"/>
    </source>
</evidence>
<proteinExistence type="inferred from homology"/>
<dbReference type="PANTHER" id="PTHR21096:SF0">
    <property type="entry name" value="PROTEIN FAM136A"/>
    <property type="match status" value="1"/>
</dbReference>
<evidence type="ECO:0000313" key="2">
    <source>
        <dbReference type="EMBL" id="KAG8181088.1"/>
    </source>
</evidence>
<evidence type="ECO:0000313" key="3">
    <source>
        <dbReference type="Proteomes" id="UP000827092"/>
    </source>
</evidence>
<dbReference type="InterPro" id="IPR008560">
    <property type="entry name" value="DUF842_euk"/>
</dbReference>
<sequence>MAELASAKVKDAITSMLEEIDRSCMRRMQGRMHRCAANCCDNMDLSIDQVNACVETCSKSMGEAQNFVQNELNNYQDRIQRCAQSCQDNLRDKISPSTSETQIAAYKKDFEGCVVNCAETHIQLVPAMLKRVKEFLNRTTDQI</sequence>
<protein>
    <recommendedName>
        <fullName evidence="4">Protein FAM136A</fullName>
    </recommendedName>
</protein>
<dbReference type="Pfam" id="PF05811">
    <property type="entry name" value="DUF842"/>
    <property type="match status" value="1"/>
</dbReference>
<dbReference type="EMBL" id="JAFNEN010000536">
    <property type="protein sequence ID" value="KAG8181088.1"/>
    <property type="molecule type" value="Genomic_DNA"/>
</dbReference>
<keyword evidence="3" id="KW-1185">Reference proteome</keyword>
<accession>A0AAV6UB51</accession>
<dbReference type="Proteomes" id="UP000827092">
    <property type="component" value="Unassembled WGS sequence"/>
</dbReference>
<dbReference type="GO" id="GO:0005737">
    <property type="term" value="C:cytoplasm"/>
    <property type="evidence" value="ECO:0007669"/>
    <property type="project" value="TreeGrafter"/>
</dbReference>